<dbReference type="GO" id="GO:0003700">
    <property type="term" value="F:DNA-binding transcription factor activity"/>
    <property type="evidence" value="ECO:0007669"/>
    <property type="project" value="InterPro"/>
</dbReference>
<keyword evidence="4" id="KW-0804">Transcription</keyword>
<dbReference type="PANTHER" id="PTHR30346:SF0">
    <property type="entry name" value="HCA OPERON TRANSCRIPTIONAL ACTIVATOR HCAR"/>
    <property type="match status" value="1"/>
</dbReference>
<name>A0A1G8I4M2_9MICC</name>
<accession>A0A1G8I4M2</accession>
<dbReference type="Pfam" id="PF03466">
    <property type="entry name" value="LysR_substrate"/>
    <property type="match status" value="1"/>
</dbReference>
<evidence type="ECO:0000256" key="2">
    <source>
        <dbReference type="ARBA" id="ARBA00023015"/>
    </source>
</evidence>
<dbReference type="Pfam" id="PF00126">
    <property type="entry name" value="HTH_1"/>
    <property type="match status" value="1"/>
</dbReference>
<dbReference type="SUPFAM" id="SSF53850">
    <property type="entry name" value="Periplasmic binding protein-like II"/>
    <property type="match status" value="1"/>
</dbReference>
<evidence type="ECO:0000256" key="4">
    <source>
        <dbReference type="ARBA" id="ARBA00023163"/>
    </source>
</evidence>
<dbReference type="InterPro" id="IPR036390">
    <property type="entry name" value="WH_DNA-bd_sf"/>
</dbReference>
<proteinExistence type="inferred from homology"/>
<dbReference type="RefSeq" id="WP_074586096.1">
    <property type="nucleotide sequence ID" value="NZ_FNEI01000001.1"/>
</dbReference>
<organism evidence="5 6">
    <name type="scientific">Arthrobacter cupressi</name>
    <dbReference type="NCBI Taxonomy" id="1045773"/>
    <lineage>
        <taxon>Bacteria</taxon>
        <taxon>Bacillati</taxon>
        <taxon>Actinomycetota</taxon>
        <taxon>Actinomycetes</taxon>
        <taxon>Micrococcales</taxon>
        <taxon>Micrococcaceae</taxon>
        <taxon>Arthrobacter</taxon>
    </lineage>
</organism>
<dbReference type="EMBL" id="FNEI01000001">
    <property type="protein sequence ID" value="SDI13889.1"/>
    <property type="molecule type" value="Genomic_DNA"/>
</dbReference>
<keyword evidence="3 5" id="KW-0238">DNA-binding</keyword>
<dbReference type="InterPro" id="IPR000847">
    <property type="entry name" value="LysR_HTH_N"/>
</dbReference>
<dbReference type="GO" id="GO:0032993">
    <property type="term" value="C:protein-DNA complex"/>
    <property type="evidence" value="ECO:0007669"/>
    <property type="project" value="TreeGrafter"/>
</dbReference>
<evidence type="ECO:0000313" key="5">
    <source>
        <dbReference type="EMBL" id="SDI13889.1"/>
    </source>
</evidence>
<dbReference type="InterPro" id="IPR036388">
    <property type="entry name" value="WH-like_DNA-bd_sf"/>
</dbReference>
<dbReference type="GO" id="GO:0003677">
    <property type="term" value="F:DNA binding"/>
    <property type="evidence" value="ECO:0007669"/>
    <property type="project" value="UniProtKB-KW"/>
</dbReference>
<dbReference type="FunFam" id="1.10.10.10:FF:000001">
    <property type="entry name" value="LysR family transcriptional regulator"/>
    <property type="match status" value="1"/>
</dbReference>
<sequence>MEMEIRQLRCFVAVVDEGSFTDAGISLGISQTAVSRNLAALEEYLGVRLIHRTTRSVSLTEAGERALAHARRVLAAVVGLERDAQGGGRLRLGYAWSALGRHTLELQRRWAAELPDVDLELVMDNSPTAGLLEGASDVAILRRVPVAGKAAARTVDLRRIGMEKRYCAMAADDPLAGRRSVALAQIADKALAVDLRTGSTTLELWPVDSRPAKTIEIHSVDDWLTLIGSGKARGVTAESTAHQYRRRGLVYRPVRDAPPVPVHAAWIKGELPMAGRRLIAMLEELYGS</sequence>
<keyword evidence="2" id="KW-0805">Transcription regulation</keyword>
<evidence type="ECO:0000313" key="6">
    <source>
        <dbReference type="Proteomes" id="UP000182130"/>
    </source>
</evidence>
<protein>
    <submittedName>
        <fullName evidence="5">DNA-binding transcriptional regulator, LysR family</fullName>
    </submittedName>
</protein>
<gene>
    <name evidence="5" type="ORF">SAMN05216555_101127</name>
</gene>
<keyword evidence="6" id="KW-1185">Reference proteome</keyword>
<dbReference type="Gene3D" id="3.40.190.10">
    <property type="entry name" value="Periplasmic binding protein-like II"/>
    <property type="match status" value="2"/>
</dbReference>
<dbReference type="OrthoDB" id="3636008at2"/>
<evidence type="ECO:0000256" key="3">
    <source>
        <dbReference type="ARBA" id="ARBA00023125"/>
    </source>
</evidence>
<dbReference type="Proteomes" id="UP000182130">
    <property type="component" value="Unassembled WGS sequence"/>
</dbReference>
<dbReference type="PROSITE" id="PS50931">
    <property type="entry name" value="HTH_LYSR"/>
    <property type="match status" value="1"/>
</dbReference>
<dbReference type="PANTHER" id="PTHR30346">
    <property type="entry name" value="TRANSCRIPTIONAL DUAL REGULATOR HCAR-RELATED"/>
    <property type="match status" value="1"/>
</dbReference>
<comment type="similarity">
    <text evidence="1">Belongs to the LysR transcriptional regulatory family.</text>
</comment>
<evidence type="ECO:0000256" key="1">
    <source>
        <dbReference type="ARBA" id="ARBA00009437"/>
    </source>
</evidence>
<dbReference type="Gene3D" id="1.10.10.10">
    <property type="entry name" value="Winged helix-like DNA-binding domain superfamily/Winged helix DNA-binding domain"/>
    <property type="match status" value="1"/>
</dbReference>
<reference evidence="6" key="1">
    <citation type="submission" date="2016-10" db="EMBL/GenBank/DDBJ databases">
        <authorList>
            <person name="Varghese N."/>
            <person name="Submissions S."/>
        </authorList>
    </citation>
    <scope>NUCLEOTIDE SEQUENCE [LARGE SCALE GENOMIC DNA]</scope>
    <source>
        <strain evidence="6">CGMCC 1.10783</strain>
    </source>
</reference>
<dbReference type="PRINTS" id="PR00039">
    <property type="entry name" value="HTHLYSR"/>
</dbReference>
<dbReference type="STRING" id="1045773.SAMN05216555_101127"/>
<dbReference type="AlphaFoldDB" id="A0A1G8I4M2"/>
<dbReference type="InterPro" id="IPR005119">
    <property type="entry name" value="LysR_subst-bd"/>
</dbReference>
<dbReference type="SUPFAM" id="SSF46785">
    <property type="entry name" value="Winged helix' DNA-binding domain"/>
    <property type="match status" value="1"/>
</dbReference>